<name>A0ACC0W370_9STRA</name>
<keyword evidence="2" id="KW-1185">Reference proteome</keyword>
<gene>
    <name evidence="1" type="ORF">PsorP6_005718</name>
</gene>
<dbReference type="EMBL" id="CM047583">
    <property type="protein sequence ID" value="KAI9913285.1"/>
    <property type="molecule type" value="Genomic_DNA"/>
</dbReference>
<comment type="caution">
    <text evidence="1">The sequence shown here is derived from an EMBL/GenBank/DDBJ whole genome shotgun (WGS) entry which is preliminary data.</text>
</comment>
<protein>
    <submittedName>
        <fullName evidence="1">Uncharacterized protein</fullName>
    </submittedName>
</protein>
<dbReference type="Proteomes" id="UP001163321">
    <property type="component" value="Chromosome 4"/>
</dbReference>
<reference evidence="1 2" key="1">
    <citation type="journal article" date="2022" name="bioRxiv">
        <title>The genome of the oomycete Peronosclerospora sorghi, a cosmopolitan pathogen of maize and sorghum, is inflated with dispersed pseudogenes.</title>
        <authorList>
            <person name="Fletcher K."/>
            <person name="Martin F."/>
            <person name="Isakeit T."/>
            <person name="Cavanaugh K."/>
            <person name="Magill C."/>
            <person name="Michelmore R."/>
        </authorList>
    </citation>
    <scope>NUCLEOTIDE SEQUENCE [LARGE SCALE GENOMIC DNA]</scope>
    <source>
        <strain evidence="1">P6</strain>
    </source>
</reference>
<sequence>MSIYPLSLDTDTGAAPVENNEVLKVSEEERGGGNPLTFSGAPLKRVNVETDVAGRSHPVALDFEKIGTMLERMTASRSNINNVREMVLSIQRHPVAADLNEEKLLLLAIGGRRFWALRGLYTDYSLPSVVYGGKRYQDRNYY</sequence>
<evidence type="ECO:0000313" key="2">
    <source>
        <dbReference type="Proteomes" id="UP001163321"/>
    </source>
</evidence>
<organism evidence="1 2">
    <name type="scientific">Peronosclerospora sorghi</name>
    <dbReference type="NCBI Taxonomy" id="230839"/>
    <lineage>
        <taxon>Eukaryota</taxon>
        <taxon>Sar</taxon>
        <taxon>Stramenopiles</taxon>
        <taxon>Oomycota</taxon>
        <taxon>Peronosporomycetes</taxon>
        <taxon>Peronosporales</taxon>
        <taxon>Peronosporaceae</taxon>
        <taxon>Peronosclerospora</taxon>
    </lineage>
</organism>
<evidence type="ECO:0000313" key="1">
    <source>
        <dbReference type="EMBL" id="KAI9913285.1"/>
    </source>
</evidence>
<proteinExistence type="predicted"/>
<accession>A0ACC0W370</accession>